<feature type="transmembrane region" description="Helical" evidence="10">
    <location>
        <begin position="6"/>
        <end position="24"/>
    </location>
</feature>
<accession>G8H2L5</accession>
<keyword evidence="6" id="KW-0297">G-protein coupled receptor</keyword>
<dbReference type="InterPro" id="IPR001499">
    <property type="entry name" value="GPCR_STE3"/>
</dbReference>
<dbReference type="GO" id="GO:0004932">
    <property type="term" value="F:mating-type factor pheromone receptor activity"/>
    <property type="evidence" value="ECO:0007669"/>
    <property type="project" value="InterPro"/>
</dbReference>
<dbReference type="EMBL" id="JN246603">
    <property type="protein sequence ID" value="AER30221.1"/>
    <property type="molecule type" value="Genomic_DNA"/>
</dbReference>
<dbReference type="GO" id="GO:0005886">
    <property type="term" value="C:plasma membrane"/>
    <property type="evidence" value="ECO:0007669"/>
    <property type="project" value="TreeGrafter"/>
</dbReference>
<evidence type="ECO:0000256" key="4">
    <source>
        <dbReference type="ARBA" id="ARBA00022692"/>
    </source>
</evidence>
<evidence type="ECO:0000256" key="5">
    <source>
        <dbReference type="ARBA" id="ARBA00022989"/>
    </source>
</evidence>
<reference evidence="11" key="1">
    <citation type="journal article" date="2011" name="BMC Evol. Biol.">
        <title>Evidence for maintenance of sex determinants but not of sexual stages in red yeasts, a group of early diverged basidiomycetes.</title>
        <authorList>
            <person name="Coelho M.A."/>
            <person name="Goncalves P."/>
            <person name="Sampaio J.P."/>
        </authorList>
    </citation>
    <scope>NUCLEOTIDE SEQUENCE</scope>
    <source>
        <strain evidence="11">CBS 348</strain>
    </source>
</reference>
<feature type="transmembrane region" description="Helical" evidence="10">
    <location>
        <begin position="202"/>
        <end position="225"/>
    </location>
</feature>
<dbReference type="GO" id="GO:0000750">
    <property type="term" value="P:pheromone-dependent signal transduction involved in conjugation with cellular fusion"/>
    <property type="evidence" value="ECO:0007669"/>
    <property type="project" value="TreeGrafter"/>
</dbReference>
<dbReference type="PRINTS" id="PR00899">
    <property type="entry name" value="GPCRSTE3"/>
</dbReference>
<feature type="transmembrane region" description="Helical" evidence="10">
    <location>
        <begin position="158"/>
        <end position="181"/>
    </location>
</feature>
<dbReference type="Pfam" id="PF02076">
    <property type="entry name" value="STE3"/>
    <property type="match status" value="1"/>
</dbReference>
<keyword evidence="8 11" id="KW-0675">Receptor</keyword>
<keyword evidence="5 10" id="KW-1133">Transmembrane helix</keyword>
<evidence type="ECO:0000313" key="11">
    <source>
        <dbReference type="EMBL" id="AER30221.1"/>
    </source>
</evidence>
<dbReference type="PANTHER" id="PTHR28097">
    <property type="entry name" value="PHEROMONE A FACTOR RECEPTOR"/>
    <property type="match status" value="1"/>
</dbReference>
<evidence type="ECO:0000256" key="10">
    <source>
        <dbReference type="SAM" id="Phobius"/>
    </source>
</evidence>
<sequence>MPSQLPYIICSGLLIVLNSGPLYWQVRQGNSAPIAMGFWVVLLNAIEFIQALVWYSDAKNRAPVWCDIAIGVGGSIGRLAAVYCIARFLADVVSPRATALTRQDRRRRAIHDYFMSFGVPIIIMACHVVYQANRFAIIRGVGCQATQYMSWPTLIMRLVWGPVFAVGGMMYSAYTVFRLIRHRRNFHRVVAGAHSALTTTRFIRLAALSISYLAIGVPLAIYGAVNAIDLSGPYLDYSWSYFRSGWHDHPITIVDTPAVADLSTWSNVIVGVIFFAAFGFGTEATEVYRRAARACFGGRGSQSSGSKAFRSCFRRSGQRSERPQDSQAIRVFTRDVRLPSPAYPVGVKVVVEKQEDFV</sequence>
<evidence type="ECO:0000256" key="3">
    <source>
        <dbReference type="ARBA" id="ARBA00022507"/>
    </source>
</evidence>
<feature type="transmembrane region" description="Helical" evidence="10">
    <location>
        <begin position="68"/>
        <end position="89"/>
    </location>
</feature>
<dbReference type="AlphaFoldDB" id="G8H2L5"/>
<keyword evidence="3" id="KW-0589">Pheromone response</keyword>
<name>G8H2L5_9BASI</name>
<evidence type="ECO:0000256" key="7">
    <source>
        <dbReference type="ARBA" id="ARBA00023136"/>
    </source>
</evidence>
<dbReference type="PANTHER" id="PTHR28097:SF1">
    <property type="entry name" value="PHEROMONE A FACTOR RECEPTOR"/>
    <property type="match status" value="1"/>
</dbReference>
<feature type="transmembrane region" description="Helical" evidence="10">
    <location>
        <begin position="262"/>
        <end position="280"/>
    </location>
</feature>
<feature type="transmembrane region" description="Helical" evidence="10">
    <location>
        <begin position="110"/>
        <end position="130"/>
    </location>
</feature>
<keyword evidence="7 10" id="KW-0472">Membrane</keyword>
<keyword evidence="9" id="KW-0807">Transducer</keyword>
<evidence type="ECO:0000256" key="9">
    <source>
        <dbReference type="ARBA" id="ARBA00023224"/>
    </source>
</evidence>
<evidence type="ECO:0000256" key="1">
    <source>
        <dbReference type="ARBA" id="ARBA00004141"/>
    </source>
</evidence>
<feature type="transmembrane region" description="Helical" evidence="10">
    <location>
        <begin position="36"/>
        <end position="56"/>
    </location>
</feature>
<keyword evidence="4 10" id="KW-0812">Transmembrane</keyword>
<comment type="subcellular location">
    <subcellularLocation>
        <location evidence="1">Membrane</location>
        <topology evidence="1">Multi-pass membrane protein</topology>
    </subcellularLocation>
</comment>
<evidence type="ECO:0000256" key="6">
    <source>
        <dbReference type="ARBA" id="ARBA00023040"/>
    </source>
</evidence>
<evidence type="ECO:0000256" key="2">
    <source>
        <dbReference type="ARBA" id="ARBA00011085"/>
    </source>
</evidence>
<proteinExistence type="inferred from homology"/>
<organism evidence="11">
    <name type="scientific">Rhodosporidiobolus colostri</name>
    <dbReference type="NCBI Taxonomy" id="255053"/>
    <lineage>
        <taxon>Eukaryota</taxon>
        <taxon>Fungi</taxon>
        <taxon>Dikarya</taxon>
        <taxon>Basidiomycota</taxon>
        <taxon>Pucciniomycotina</taxon>
        <taxon>Microbotryomycetes</taxon>
        <taxon>Sporidiobolales</taxon>
        <taxon>Sporidiobolaceae</taxon>
        <taxon>Rhodosporidiobolus</taxon>
    </lineage>
</organism>
<gene>
    <name evidence="11" type="primary">STE3</name>
</gene>
<dbReference type="CDD" id="cd14966">
    <property type="entry name" value="7tmD_STE3"/>
    <property type="match status" value="1"/>
</dbReference>
<comment type="similarity">
    <text evidence="2">Belongs to the G-protein coupled receptor 4 family.</text>
</comment>
<protein>
    <submittedName>
        <fullName evidence="11">Mating pheromone receptor a2</fullName>
    </submittedName>
</protein>
<evidence type="ECO:0000256" key="8">
    <source>
        <dbReference type="ARBA" id="ARBA00023170"/>
    </source>
</evidence>